<evidence type="ECO:0000313" key="3">
    <source>
        <dbReference type="Proteomes" id="UP000320333"/>
    </source>
</evidence>
<name>A0A507DV09_9FUNG</name>
<evidence type="ECO:0000313" key="2">
    <source>
        <dbReference type="EMBL" id="TPX54720.1"/>
    </source>
</evidence>
<dbReference type="STRING" id="246404.A0A507DV09"/>
<organism evidence="2 3">
    <name type="scientific">Chytriomyces confervae</name>
    <dbReference type="NCBI Taxonomy" id="246404"/>
    <lineage>
        <taxon>Eukaryota</taxon>
        <taxon>Fungi</taxon>
        <taxon>Fungi incertae sedis</taxon>
        <taxon>Chytridiomycota</taxon>
        <taxon>Chytridiomycota incertae sedis</taxon>
        <taxon>Chytridiomycetes</taxon>
        <taxon>Chytridiales</taxon>
        <taxon>Chytriomycetaceae</taxon>
        <taxon>Chytriomyces</taxon>
    </lineage>
</organism>
<evidence type="ECO:0000256" key="1">
    <source>
        <dbReference type="SAM" id="MobiDB-lite"/>
    </source>
</evidence>
<dbReference type="Proteomes" id="UP000320333">
    <property type="component" value="Unassembled WGS sequence"/>
</dbReference>
<dbReference type="AlphaFoldDB" id="A0A507DV09"/>
<protein>
    <recommendedName>
        <fullName evidence="4">VWFA domain-containing protein</fullName>
    </recommendedName>
</protein>
<sequence>MSESLFVGLDAPPPYTEGIPPEDDARVSVPDFDRQQRSNEVNRLEAFRHLVAQHRISNTFALKLRRLEEYEIVVIADDSSSMQSRSFSSLSVSDPFQPIPTRWQELKSTLSVVTDIAAALDHDGIDVYFLNRAPVRAVHTLQDLHRAFAEPPHGCTPIARVLDQVLREKRSTLTEGHAKKLLVLVATDGAPTTDLGEEDRRGLERVLLYGRGPRSRDVPVVFLMCGDDEVERMYLNEWDERIPDFDVSDEYERERKQVLDVQGDGFAFSRGDWVCKMLLGPVDLEVDGMDERRSVSPNPNPNPDAGVVNQQCGDKLRRKKRKHSWWRFSE</sequence>
<gene>
    <name evidence="2" type="ORF">CcCBS67573_g09548</name>
</gene>
<feature type="region of interest" description="Disordered" evidence="1">
    <location>
        <begin position="1"/>
        <end position="26"/>
    </location>
</feature>
<proteinExistence type="predicted"/>
<dbReference type="PANTHER" id="PTHR34706:SF1">
    <property type="entry name" value="VWFA DOMAIN-CONTAINING PROTEIN"/>
    <property type="match status" value="1"/>
</dbReference>
<dbReference type="SUPFAM" id="SSF53300">
    <property type="entry name" value="vWA-like"/>
    <property type="match status" value="1"/>
</dbReference>
<evidence type="ECO:0008006" key="4">
    <source>
        <dbReference type="Google" id="ProtNLM"/>
    </source>
</evidence>
<dbReference type="InterPro" id="IPR036465">
    <property type="entry name" value="vWFA_dom_sf"/>
</dbReference>
<dbReference type="OrthoDB" id="2142040at2759"/>
<reference evidence="2 3" key="1">
    <citation type="journal article" date="2019" name="Sci. Rep.">
        <title>Comparative genomics of chytrid fungi reveal insights into the obligate biotrophic and pathogenic lifestyle of Synchytrium endobioticum.</title>
        <authorList>
            <person name="van de Vossenberg B.T.L.H."/>
            <person name="Warris S."/>
            <person name="Nguyen H.D.T."/>
            <person name="van Gent-Pelzer M.P.E."/>
            <person name="Joly D.L."/>
            <person name="van de Geest H.C."/>
            <person name="Bonants P.J.M."/>
            <person name="Smith D.S."/>
            <person name="Levesque C.A."/>
            <person name="van der Lee T.A.J."/>
        </authorList>
    </citation>
    <scope>NUCLEOTIDE SEQUENCE [LARGE SCALE GENOMIC DNA]</scope>
    <source>
        <strain evidence="2 3">CBS 675.73</strain>
    </source>
</reference>
<dbReference type="PANTHER" id="PTHR34706">
    <property type="entry name" value="SLR1338 PROTEIN"/>
    <property type="match status" value="1"/>
</dbReference>
<dbReference type="EMBL" id="QEAP01000881">
    <property type="protein sequence ID" value="TPX54720.1"/>
    <property type="molecule type" value="Genomic_DNA"/>
</dbReference>
<keyword evidence="3" id="KW-1185">Reference proteome</keyword>
<comment type="caution">
    <text evidence="2">The sequence shown here is derived from an EMBL/GenBank/DDBJ whole genome shotgun (WGS) entry which is preliminary data.</text>
</comment>
<dbReference type="Gene3D" id="3.40.50.410">
    <property type="entry name" value="von Willebrand factor, type A domain"/>
    <property type="match status" value="1"/>
</dbReference>
<feature type="compositionally biased region" description="Basic residues" evidence="1">
    <location>
        <begin position="316"/>
        <end position="330"/>
    </location>
</feature>
<feature type="region of interest" description="Disordered" evidence="1">
    <location>
        <begin position="290"/>
        <end position="330"/>
    </location>
</feature>
<accession>A0A507DV09</accession>